<evidence type="ECO:0000313" key="3">
    <source>
        <dbReference type="Proteomes" id="UP000270296"/>
    </source>
</evidence>
<feature type="region of interest" description="Disordered" evidence="1">
    <location>
        <begin position="1"/>
        <end position="29"/>
    </location>
</feature>
<dbReference type="WBParaSite" id="SBAD_0000042801-mRNA-1">
    <property type="protein sequence ID" value="SBAD_0000042801-mRNA-1"/>
    <property type="gene ID" value="SBAD_0000042801"/>
</dbReference>
<accession>A0A183I9W5</accession>
<dbReference type="AlphaFoldDB" id="A0A183I9W5"/>
<reference evidence="4" key="1">
    <citation type="submission" date="2016-06" db="UniProtKB">
        <authorList>
            <consortium name="WormBaseParasite"/>
        </authorList>
    </citation>
    <scope>IDENTIFICATION</scope>
</reference>
<organism evidence="4">
    <name type="scientific">Soboliphyme baturini</name>
    <dbReference type="NCBI Taxonomy" id="241478"/>
    <lineage>
        <taxon>Eukaryota</taxon>
        <taxon>Metazoa</taxon>
        <taxon>Ecdysozoa</taxon>
        <taxon>Nematoda</taxon>
        <taxon>Enoplea</taxon>
        <taxon>Dorylaimia</taxon>
        <taxon>Dioctophymatida</taxon>
        <taxon>Dioctophymatoidea</taxon>
        <taxon>Soboliphymatidae</taxon>
        <taxon>Soboliphyme</taxon>
    </lineage>
</organism>
<dbReference type="Proteomes" id="UP000270296">
    <property type="component" value="Unassembled WGS sequence"/>
</dbReference>
<proteinExistence type="predicted"/>
<evidence type="ECO:0000313" key="2">
    <source>
        <dbReference type="EMBL" id="VDO83266.1"/>
    </source>
</evidence>
<dbReference type="EMBL" id="UZAM01000983">
    <property type="protein sequence ID" value="VDO83266.1"/>
    <property type="molecule type" value="Genomic_DNA"/>
</dbReference>
<evidence type="ECO:0000313" key="4">
    <source>
        <dbReference type="WBParaSite" id="SBAD_0000042801-mRNA-1"/>
    </source>
</evidence>
<keyword evidence="3" id="KW-1185">Reference proteome</keyword>
<feature type="compositionally biased region" description="Polar residues" evidence="1">
    <location>
        <begin position="132"/>
        <end position="150"/>
    </location>
</feature>
<gene>
    <name evidence="2" type="ORF">SBAD_LOCUS409</name>
</gene>
<feature type="region of interest" description="Disordered" evidence="1">
    <location>
        <begin position="115"/>
        <end position="150"/>
    </location>
</feature>
<reference evidence="2 3" key="2">
    <citation type="submission" date="2018-11" db="EMBL/GenBank/DDBJ databases">
        <authorList>
            <consortium name="Pathogen Informatics"/>
        </authorList>
    </citation>
    <scope>NUCLEOTIDE SEQUENCE [LARGE SCALE GENOMIC DNA]</scope>
</reference>
<sequence length="150" mass="16811">MEQDRIVKKRTVSTDQHAGSNRTSGSAPGRRQYRLMSKFTRRLNITRFIAPECCASSHFNSTTKNFMLTRRRITRPVGIFRNEVSSNPVFASTSTFDDTIQTEEDLRHILTIDPTAPAKKPKLKSQLSLPQINPSISSSSDQPVASSEAK</sequence>
<feature type="compositionally biased region" description="Polar residues" evidence="1">
    <location>
        <begin position="13"/>
        <end position="26"/>
    </location>
</feature>
<evidence type="ECO:0000256" key="1">
    <source>
        <dbReference type="SAM" id="MobiDB-lite"/>
    </source>
</evidence>
<name>A0A183I9W5_9BILA</name>
<protein>
    <submittedName>
        <fullName evidence="2 4">Uncharacterized protein</fullName>
    </submittedName>
</protein>